<dbReference type="OrthoDB" id="6455251at2759"/>
<keyword evidence="2" id="KW-1185">Reference proteome</keyword>
<evidence type="ECO:0000313" key="2">
    <source>
        <dbReference type="Proteomes" id="UP000499080"/>
    </source>
</evidence>
<dbReference type="EMBL" id="BGPR01001193">
    <property type="protein sequence ID" value="GBM47769.1"/>
    <property type="molecule type" value="Genomic_DNA"/>
</dbReference>
<comment type="caution">
    <text evidence="1">The sequence shown here is derived from an EMBL/GenBank/DDBJ whole genome shotgun (WGS) entry which is preliminary data.</text>
</comment>
<proteinExistence type="predicted"/>
<sequence>MIYATIPHLLDMCATSIVYRLWTRQDIYENWSRDNHWQLLENKVTSDVENLPLPELAKSRLLSIVKPAGRHFFGFVNVWLSKMVTSEKWLTRGMLSDCLTLYAVGSINQRKTAEKLLRSKTLDNVIAFRLACINFLEVEVLRLWPRVFQYFLNKIVLEHQKVEFHAFKDVSEMTLYLTHGYKIARYGSIQEPCEVLFWIGYCLSKERGIYLSAVPHYEQGTTDWYHHALYWAGISGDVSFFEYVINSSSTRVFFSHEEEIEKHCLKSNNYLISFFYHFSSLKTDRKVELFRKSPREIVSYFLQWPLSSLFLDPLNDHQEICDMFFQLDLLDWLFVTILEILHGVIYMGYKWSNLNGYKPPEVKISDVYSADHLEQIWTALWEVCPDETKSRIMNSFVFTDNLNNFLEKASHQMNFDTSVFREDLRRLFRLHGEAFLMFLEVKHLADALEKIISKYMPERNFDFRLLQLPQFSNKPSYKIVTAHYFNTIGQPGLTIGPYVRIVAGLHLPVSSRRIDKKIVRPKMRFELREIRNAVGQEFINYIQEFLLWNNMNPLYS</sequence>
<organism evidence="1 2">
    <name type="scientific">Araneus ventricosus</name>
    <name type="common">Orbweaver spider</name>
    <name type="synonym">Epeira ventricosa</name>
    <dbReference type="NCBI Taxonomy" id="182803"/>
    <lineage>
        <taxon>Eukaryota</taxon>
        <taxon>Metazoa</taxon>
        <taxon>Ecdysozoa</taxon>
        <taxon>Arthropoda</taxon>
        <taxon>Chelicerata</taxon>
        <taxon>Arachnida</taxon>
        <taxon>Araneae</taxon>
        <taxon>Araneomorphae</taxon>
        <taxon>Entelegynae</taxon>
        <taxon>Araneoidea</taxon>
        <taxon>Araneidae</taxon>
        <taxon>Araneus</taxon>
    </lineage>
</organism>
<accession>A0A4Y2G591</accession>
<reference evidence="1 2" key="1">
    <citation type="journal article" date="2019" name="Sci. Rep.">
        <title>Orb-weaving spider Araneus ventricosus genome elucidates the spidroin gene catalogue.</title>
        <authorList>
            <person name="Kono N."/>
            <person name="Nakamura H."/>
            <person name="Ohtoshi R."/>
            <person name="Moran D.A.P."/>
            <person name="Shinohara A."/>
            <person name="Yoshida Y."/>
            <person name="Fujiwara M."/>
            <person name="Mori M."/>
            <person name="Tomita M."/>
            <person name="Arakawa K."/>
        </authorList>
    </citation>
    <scope>NUCLEOTIDE SEQUENCE [LARGE SCALE GENOMIC DNA]</scope>
</reference>
<name>A0A4Y2G591_ARAVE</name>
<evidence type="ECO:0000313" key="1">
    <source>
        <dbReference type="EMBL" id="GBM47769.1"/>
    </source>
</evidence>
<dbReference type="AlphaFoldDB" id="A0A4Y2G591"/>
<gene>
    <name evidence="1" type="ORF">AVEN_260059_1</name>
</gene>
<protein>
    <submittedName>
        <fullName evidence="1">Uncharacterized protein</fullName>
    </submittedName>
</protein>
<dbReference type="Proteomes" id="UP000499080">
    <property type="component" value="Unassembled WGS sequence"/>
</dbReference>